<dbReference type="EMBL" id="JAVIJP010000016">
    <property type="protein sequence ID" value="KAL3641949.1"/>
    <property type="molecule type" value="Genomic_DNA"/>
</dbReference>
<keyword evidence="4 6" id="KW-0863">Zinc-finger</keyword>
<dbReference type="EC" id="2.3.2.27" evidence="2"/>
<dbReference type="InterPro" id="IPR013083">
    <property type="entry name" value="Znf_RING/FYVE/PHD"/>
</dbReference>
<dbReference type="Gene3D" id="3.30.40.10">
    <property type="entry name" value="Zinc/RING finger domain, C3HC4 (zinc finger)"/>
    <property type="match status" value="1"/>
</dbReference>
<evidence type="ECO:0000259" key="7">
    <source>
        <dbReference type="PROSITE" id="PS50089"/>
    </source>
</evidence>
<evidence type="ECO:0000313" key="8">
    <source>
        <dbReference type="EMBL" id="KAL3641949.1"/>
    </source>
</evidence>
<keyword evidence="10" id="KW-1185">Reference proteome</keyword>
<evidence type="ECO:0000313" key="10">
    <source>
        <dbReference type="Proteomes" id="UP001632038"/>
    </source>
</evidence>
<dbReference type="PROSITE" id="PS50089">
    <property type="entry name" value="ZF_RING_2"/>
    <property type="match status" value="1"/>
</dbReference>
<organism evidence="8 10">
    <name type="scientific">Castilleja foliolosa</name>
    <dbReference type="NCBI Taxonomy" id="1961234"/>
    <lineage>
        <taxon>Eukaryota</taxon>
        <taxon>Viridiplantae</taxon>
        <taxon>Streptophyta</taxon>
        <taxon>Embryophyta</taxon>
        <taxon>Tracheophyta</taxon>
        <taxon>Spermatophyta</taxon>
        <taxon>Magnoliopsida</taxon>
        <taxon>eudicotyledons</taxon>
        <taxon>Gunneridae</taxon>
        <taxon>Pentapetalae</taxon>
        <taxon>asterids</taxon>
        <taxon>lamiids</taxon>
        <taxon>Lamiales</taxon>
        <taxon>Orobanchaceae</taxon>
        <taxon>Pedicularideae</taxon>
        <taxon>Castillejinae</taxon>
        <taxon>Castilleja</taxon>
    </lineage>
</organism>
<dbReference type="SMART" id="SM00184">
    <property type="entry name" value="RING"/>
    <property type="match status" value="1"/>
</dbReference>
<sequence>MEHHLWIDYDKEKKSVNSSPDDCRYNLCLRFCCEPSFENRIIRQYSEPLIQRTNLPLIVSGVLLSTLDGEEKGREIIERELRDWPVQPEARRWLIDHAMKDVRELFQCMPPHDNTLFLNFRVRANHVSVYYEQEKQEIVNSMEEKKKKKTNNIMDCSICLDDILIGAKALPCCHVFHKDCINKWLKKSHSCPVCRYKMPARV</sequence>
<reference evidence="8 10" key="1">
    <citation type="journal article" date="2024" name="IScience">
        <title>Strigolactones Initiate the Formation of Haustorium-like Structures in Castilleja.</title>
        <authorList>
            <person name="Buerger M."/>
            <person name="Peterson D."/>
            <person name="Chory J."/>
        </authorList>
    </citation>
    <scope>NUCLEOTIDE SEQUENCE</scope>
    <source>
        <strain evidence="8">Tecolote</strain>
        <tissue evidence="8">Flower</tissue>
    </source>
</reference>
<dbReference type="PANTHER" id="PTHR15710">
    <property type="entry name" value="E3 UBIQUITIN-PROTEIN LIGASE PRAJA"/>
    <property type="match status" value="1"/>
</dbReference>
<dbReference type="InterPro" id="IPR001841">
    <property type="entry name" value="Znf_RING"/>
</dbReference>
<feature type="domain" description="RING-type" evidence="7">
    <location>
        <begin position="156"/>
        <end position="195"/>
    </location>
</feature>
<protein>
    <recommendedName>
        <fullName evidence="2">RING-type E3 ubiquitin transferase</fullName>
        <ecNumber evidence="2">2.3.2.27</ecNumber>
    </recommendedName>
</protein>
<evidence type="ECO:0000313" key="9">
    <source>
        <dbReference type="EMBL" id="KAL3641951.1"/>
    </source>
</evidence>
<evidence type="ECO:0000256" key="6">
    <source>
        <dbReference type="PROSITE-ProRule" id="PRU00175"/>
    </source>
</evidence>
<dbReference type="SUPFAM" id="SSF57850">
    <property type="entry name" value="RING/U-box"/>
    <property type="match status" value="1"/>
</dbReference>
<evidence type="ECO:0000256" key="2">
    <source>
        <dbReference type="ARBA" id="ARBA00012483"/>
    </source>
</evidence>
<dbReference type="Proteomes" id="UP001632038">
    <property type="component" value="Unassembled WGS sequence"/>
</dbReference>
<proteinExistence type="predicted"/>
<evidence type="ECO:0000256" key="1">
    <source>
        <dbReference type="ARBA" id="ARBA00000900"/>
    </source>
</evidence>
<name>A0ABD3DLT0_9LAMI</name>
<dbReference type="EMBL" id="JAVIJP010000016">
    <property type="protein sequence ID" value="KAL3641951.1"/>
    <property type="molecule type" value="Genomic_DNA"/>
</dbReference>
<accession>A0ABD3DLT0</accession>
<keyword evidence="3" id="KW-0479">Metal-binding</keyword>
<reference evidence="8" key="2">
    <citation type="submission" date="2024-11" db="EMBL/GenBank/DDBJ databases">
        <authorList>
            <person name="Burger M."/>
            <person name="Chory J."/>
        </authorList>
    </citation>
    <scope>NUCLEOTIDE SEQUENCE</scope>
    <source>
        <strain evidence="8">Tecolote</strain>
        <tissue evidence="8">Flower</tissue>
    </source>
</reference>
<dbReference type="AlphaFoldDB" id="A0ABD3DLT0"/>
<evidence type="ECO:0000256" key="3">
    <source>
        <dbReference type="ARBA" id="ARBA00022723"/>
    </source>
</evidence>
<comment type="caution">
    <text evidence="8">The sequence shown here is derived from an EMBL/GenBank/DDBJ whole genome shotgun (WGS) entry which is preliminary data.</text>
</comment>
<comment type="catalytic activity">
    <reaction evidence="1">
        <text>S-ubiquitinyl-[E2 ubiquitin-conjugating enzyme]-L-cysteine + [acceptor protein]-L-lysine = [E2 ubiquitin-conjugating enzyme]-L-cysteine + N(6)-ubiquitinyl-[acceptor protein]-L-lysine.</text>
        <dbReference type="EC" id="2.3.2.27"/>
    </reaction>
</comment>
<evidence type="ECO:0000256" key="5">
    <source>
        <dbReference type="ARBA" id="ARBA00022833"/>
    </source>
</evidence>
<dbReference type="GO" id="GO:0061630">
    <property type="term" value="F:ubiquitin protein ligase activity"/>
    <property type="evidence" value="ECO:0007669"/>
    <property type="project" value="UniProtKB-EC"/>
</dbReference>
<gene>
    <name evidence="8" type="ORF">CASFOL_012764</name>
    <name evidence="9" type="ORF">CASFOL_012766</name>
</gene>
<dbReference type="Pfam" id="PF13639">
    <property type="entry name" value="zf-RING_2"/>
    <property type="match status" value="1"/>
</dbReference>
<evidence type="ECO:0000256" key="4">
    <source>
        <dbReference type="ARBA" id="ARBA00022771"/>
    </source>
</evidence>
<dbReference type="GO" id="GO:0008270">
    <property type="term" value="F:zinc ion binding"/>
    <property type="evidence" value="ECO:0007669"/>
    <property type="project" value="UniProtKB-KW"/>
</dbReference>
<keyword evidence="5" id="KW-0862">Zinc</keyword>
<dbReference type="PANTHER" id="PTHR15710:SF243">
    <property type="entry name" value="E3 UBIQUITIN-PROTEIN LIGASE PRAJA-2 ISOFORM X1"/>
    <property type="match status" value="1"/>
</dbReference>